<evidence type="ECO:0000256" key="1">
    <source>
        <dbReference type="SAM" id="MobiDB-lite"/>
    </source>
</evidence>
<evidence type="ECO:0000313" key="3">
    <source>
        <dbReference type="EMBL" id="ATB28598.1"/>
    </source>
</evidence>
<dbReference type="Pfam" id="PF01266">
    <property type="entry name" value="DAO"/>
    <property type="match status" value="1"/>
</dbReference>
<sequence>MTLHIRPEDVLAHMQVRDEKGVFVVGCFEKRVTLLSQQVRSLNLVYALHKCERLWPGSKVAVIGGGVAGMTAAAAAARIGCEVTLLEKQAALLNVLRGNTTRYVHPHVYDWPLPGSERTNADLPLLSWEAASAKNVVLQLEKAWNDLPERSRIKVFFNVKSIDILDAHEGRRHLTWTTPSQEDESFDAILLTVGFGLEKEIKGVHWLSYWDNDRLNQTVRGDGVESYLVSGCGDGGLVDLLRLRLHDFSQEHVLEEFLNVPSQQELKARLLEIEDRARLKSDPNEASLCVLQGYKELPGTAEIDDRIRARLRDDTKVTLNGIGERALGLQSSILNRLLVSRLLFKFGTQYRRGEIGVPQKQGDLYQVRFVTGKPELFNHVICRHGPQQPSALDDAFPDIGKKCDSLRARNELDQTRWPLWPHGFFGSNESYRDILILPGLGGANPSGKDTASRRETPGALEVDAPVPPRNREDVSARTGPARPRSENLDVTSQNGPAEKLVVQLNVVQQVNVPVQQQLNVLSSAPQSAISAAVEKKPNKLSNLGQSGAAGILVLGLAGAWLLFGGNQQRKSSATQELPRRDVSKTPNVSKSAPVRPSDPVQTPVVSKPAPVRPSEPDRGETVLAGGTVADIQQLRDVHRVRVMGEGAAPSLLGGMQPGTFGFAEPSVPSFSAQTRVTNSQASNWVEVHRLVNGRLYLVGYVWDVESRAVGTGRPTNVVLFSKPYGRSQELVSIPLDRVRSVALKNEQGQLAVGLDLNASRGI</sequence>
<proteinExistence type="predicted"/>
<dbReference type="KEGG" id="mbd:MEBOL_002047"/>
<protein>
    <recommendedName>
        <fullName evidence="2">FAD dependent oxidoreductase domain-containing protein</fullName>
    </recommendedName>
</protein>
<dbReference type="RefSeq" id="WP_095977269.1">
    <property type="nucleotide sequence ID" value="NZ_CP022163.1"/>
</dbReference>
<keyword evidence="4" id="KW-1185">Reference proteome</keyword>
<dbReference type="InterPro" id="IPR006076">
    <property type="entry name" value="FAD-dep_OxRdtase"/>
</dbReference>
<reference evidence="3 4" key="1">
    <citation type="submission" date="2017-06" db="EMBL/GenBank/DDBJ databases">
        <authorList>
            <person name="Kim H.J."/>
            <person name="Triplett B.A."/>
        </authorList>
    </citation>
    <scope>NUCLEOTIDE SEQUENCE [LARGE SCALE GENOMIC DNA]</scope>
    <source>
        <strain evidence="3 4">DSM 14713</strain>
    </source>
</reference>
<name>A0A250IBJ8_9BACT</name>
<dbReference type="AlphaFoldDB" id="A0A250IBJ8"/>
<evidence type="ECO:0000259" key="2">
    <source>
        <dbReference type="Pfam" id="PF01266"/>
    </source>
</evidence>
<feature type="region of interest" description="Disordered" evidence="1">
    <location>
        <begin position="570"/>
        <end position="621"/>
    </location>
</feature>
<accession>A0A250IBJ8</accession>
<gene>
    <name evidence="3" type="ORF">MEBOL_002047</name>
</gene>
<dbReference type="OrthoDB" id="1494755at2"/>
<dbReference type="Gene3D" id="3.50.50.60">
    <property type="entry name" value="FAD/NAD(P)-binding domain"/>
    <property type="match status" value="1"/>
</dbReference>
<dbReference type="SUPFAM" id="SSF51971">
    <property type="entry name" value="Nucleotide-binding domain"/>
    <property type="match status" value="1"/>
</dbReference>
<dbReference type="InterPro" id="IPR036188">
    <property type="entry name" value="FAD/NAD-bd_sf"/>
</dbReference>
<feature type="domain" description="FAD dependent oxidoreductase" evidence="2">
    <location>
        <begin position="59"/>
        <end position="150"/>
    </location>
</feature>
<feature type="region of interest" description="Disordered" evidence="1">
    <location>
        <begin position="444"/>
        <end position="492"/>
    </location>
</feature>
<dbReference type="Proteomes" id="UP000217289">
    <property type="component" value="Chromosome"/>
</dbReference>
<evidence type="ECO:0000313" key="4">
    <source>
        <dbReference type="Proteomes" id="UP000217289"/>
    </source>
</evidence>
<organism evidence="3 4">
    <name type="scientific">Melittangium boletus DSM 14713</name>
    <dbReference type="NCBI Taxonomy" id="1294270"/>
    <lineage>
        <taxon>Bacteria</taxon>
        <taxon>Pseudomonadati</taxon>
        <taxon>Myxococcota</taxon>
        <taxon>Myxococcia</taxon>
        <taxon>Myxococcales</taxon>
        <taxon>Cystobacterineae</taxon>
        <taxon>Archangiaceae</taxon>
        <taxon>Melittangium</taxon>
    </lineage>
</organism>
<dbReference type="EMBL" id="CP022163">
    <property type="protein sequence ID" value="ATB28598.1"/>
    <property type="molecule type" value="Genomic_DNA"/>
</dbReference>